<evidence type="ECO:0000313" key="1">
    <source>
        <dbReference type="EMBL" id="RYC70107.1"/>
    </source>
</evidence>
<dbReference type="RefSeq" id="WP_077921835.1">
    <property type="nucleotide sequence ID" value="NZ_SBLB01000002.1"/>
</dbReference>
<comment type="caution">
    <text evidence="1">The sequence shown here is derived from an EMBL/GenBank/DDBJ whole genome shotgun (WGS) entry which is preliminary data.</text>
</comment>
<sequence>MNSNYQHSDLTDQILKSFYKVYNTLGYGFLEKVYENAMHIELTKMGMSCVRQQPIDVFYDGQKVGLYYADLVINGFVIVELKAAEGLVPEHEAQLTNYLRATNIEVGLLLNFGRTPQHKRKVFSNNRK</sequence>
<evidence type="ECO:0000313" key="2">
    <source>
        <dbReference type="Proteomes" id="UP000290407"/>
    </source>
</evidence>
<dbReference type="Pfam" id="PF13366">
    <property type="entry name" value="PDDEXK_3"/>
    <property type="match status" value="1"/>
</dbReference>
<name>A0A4Q2UKQ0_9BACT</name>
<gene>
    <name evidence="1" type="ORF">EQG79_09555</name>
</gene>
<dbReference type="InterPro" id="IPR026350">
    <property type="entry name" value="GxxExxY"/>
</dbReference>
<organism evidence="1 2">
    <name type="scientific">Spirosoma sordidisoli</name>
    <dbReference type="NCBI Taxonomy" id="2502893"/>
    <lineage>
        <taxon>Bacteria</taxon>
        <taxon>Pseudomonadati</taxon>
        <taxon>Bacteroidota</taxon>
        <taxon>Cytophagia</taxon>
        <taxon>Cytophagales</taxon>
        <taxon>Cytophagaceae</taxon>
        <taxon>Spirosoma</taxon>
    </lineage>
</organism>
<dbReference type="EMBL" id="SBLB01000002">
    <property type="protein sequence ID" value="RYC70107.1"/>
    <property type="molecule type" value="Genomic_DNA"/>
</dbReference>
<dbReference type="AlphaFoldDB" id="A0A4Q2UKQ0"/>
<dbReference type="NCBIfam" id="TIGR04256">
    <property type="entry name" value="GxxExxY"/>
    <property type="match status" value="1"/>
</dbReference>
<dbReference type="Proteomes" id="UP000290407">
    <property type="component" value="Unassembled WGS sequence"/>
</dbReference>
<protein>
    <submittedName>
        <fullName evidence="1">GxxExxY protein</fullName>
    </submittedName>
</protein>
<accession>A0A4Q2UKQ0</accession>
<proteinExistence type="predicted"/>
<keyword evidence="2" id="KW-1185">Reference proteome</keyword>
<reference evidence="1 2" key="1">
    <citation type="submission" date="2019-01" db="EMBL/GenBank/DDBJ databases">
        <title>Spirosoma flava sp. nov., a propanil-degrading bacterium isolated from herbicide-contaminated soil.</title>
        <authorList>
            <person name="Zhang L."/>
            <person name="Jiang J.-D."/>
        </authorList>
    </citation>
    <scope>NUCLEOTIDE SEQUENCE [LARGE SCALE GENOMIC DNA]</scope>
    <source>
        <strain evidence="1 2">TY50</strain>
    </source>
</reference>